<evidence type="ECO:0000313" key="4">
    <source>
        <dbReference type="EMBL" id="CAD9697521.1"/>
    </source>
</evidence>
<feature type="compositionally biased region" description="Basic and acidic residues" evidence="2">
    <location>
        <begin position="444"/>
        <end position="455"/>
    </location>
</feature>
<keyword evidence="1" id="KW-0175">Coiled coil</keyword>
<dbReference type="InterPro" id="IPR000253">
    <property type="entry name" value="FHA_dom"/>
</dbReference>
<dbReference type="EMBL" id="HBHK01020830">
    <property type="protein sequence ID" value="CAD9697521.1"/>
    <property type="molecule type" value="Transcribed_RNA"/>
</dbReference>
<feature type="compositionally biased region" description="Acidic residues" evidence="2">
    <location>
        <begin position="381"/>
        <end position="390"/>
    </location>
</feature>
<protein>
    <recommendedName>
        <fullName evidence="3">FHA domain-containing protein</fullName>
    </recommendedName>
</protein>
<organism evidence="4">
    <name type="scientific">Mucochytrium quahogii</name>
    <dbReference type="NCBI Taxonomy" id="96639"/>
    <lineage>
        <taxon>Eukaryota</taxon>
        <taxon>Sar</taxon>
        <taxon>Stramenopiles</taxon>
        <taxon>Bigyra</taxon>
        <taxon>Labyrinthulomycetes</taxon>
        <taxon>Thraustochytrida</taxon>
        <taxon>Thraustochytriidae</taxon>
        <taxon>Mucochytrium</taxon>
    </lineage>
</organism>
<dbReference type="CDD" id="cd00060">
    <property type="entry name" value="FHA"/>
    <property type="match status" value="1"/>
</dbReference>
<dbReference type="Pfam" id="PF00498">
    <property type="entry name" value="FHA"/>
    <property type="match status" value="1"/>
</dbReference>
<accession>A0A7S2SE51</accession>
<dbReference type="AlphaFoldDB" id="A0A7S2SE51"/>
<proteinExistence type="predicted"/>
<feature type="coiled-coil region" evidence="1">
    <location>
        <begin position="154"/>
        <end position="234"/>
    </location>
</feature>
<evidence type="ECO:0000256" key="1">
    <source>
        <dbReference type="SAM" id="Coils"/>
    </source>
</evidence>
<feature type="compositionally biased region" description="Polar residues" evidence="2">
    <location>
        <begin position="492"/>
        <end position="503"/>
    </location>
</feature>
<feature type="coiled-coil region" evidence="1">
    <location>
        <begin position="260"/>
        <end position="287"/>
    </location>
</feature>
<evidence type="ECO:0000256" key="2">
    <source>
        <dbReference type="SAM" id="MobiDB-lite"/>
    </source>
</evidence>
<gene>
    <name evidence="4" type="ORF">QSP1433_LOCUS13240</name>
</gene>
<dbReference type="SMART" id="SM00240">
    <property type="entry name" value="FHA"/>
    <property type="match status" value="1"/>
</dbReference>
<dbReference type="InterPro" id="IPR008984">
    <property type="entry name" value="SMAD_FHA_dom_sf"/>
</dbReference>
<dbReference type="SUPFAM" id="SSF49879">
    <property type="entry name" value="SMAD/FHA domain"/>
    <property type="match status" value="1"/>
</dbReference>
<dbReference type="PROSITE" id="PS50006">
    <property type="entry name" value="FHA_DOMAIN"/>
    <property type="match status" value="1"/>
</dbReference>
<sequence>MLMLKYKVVDKRGSLVKEEEELAAPKGIFHIGRLTAQKGWQGDLVLEDTYVSSKHCTISRGDSGQFVIKDQSSNGTFLNGVLIGKGKTRELSIGDLISLGDKRKNGIRHQFEFMTTAKENIPLKKRTALEFMSSNKKPNDEFLQREKKLRTDFEENELRIKQGYEHRIRELEKEVQGARDELATQRANMMAIIKTHVENLEKAESQVKQLETLKNQAEMDKLDAENQMKKQKLECDMQVTEANCKTEKIVAEKNAIVTERDEASNKLECMSLRIKALQDSIQTVEENARKTAEFKCVDKIKEANSKLQYFREQNGYAKGLHENAHVGHKKRWGALKDQFLKLIKLHECEEEEEFNARAQELEIRCSQDVEDSNNQFAQEEMNLDTDDECGETTQVAENEDEVDERNPLSPVPEVGSQERAQQNDNHRGNCENSNPVELDEENDRMEGSKSPEKPPETQFNKNARERCQSDSSETSSSQKVTVNGQDGGDSGNEYTSTERSYFA</sequence>
<evidence type="ECO:0000259" key="3">
    <source>
        <dbReference type="PROSITE" id="PS50006"/>
    </source>
</evidence>
<feature type="domain" description="FHA" evidence="3">
    <location>
        <begin position="29"/>
        <end position="83"/>
    </location>
</feature>
<reference evidence="4" key="1">
    <citation type="submission" date="2021-01" db="EMBL/GenBank/DDBJ databases">
        <authorList>
            <person name="Corre E."/>
            <person name="Pelletier E."/>
            <person name="Niang G."/>
            <person name="Scheremetjew M."/>
            <person name="Finn R."/>
            <person name="Kale V."/>
            <person name="Holt S."/>
            <person name="Cochrane G."/>
            <person name="Meng A."/>
            <person name="Brown T."/>
            <person name="Cohen L."/>
        </authorList>
    </citation>
    <scope>NUCLEOTIDE SEQUENCE</scope>
    <source>
        <strain evidence="4">NY070348D</strain>
    </source>
</reference>
<feature type="region of interest" description="Disordered" evidence="2">
    <location>
        <begin position="380"/>
        <end position="503"/>
    </location>
</feature>
<dbReference type="Gene3D" id="2.60.200.20">
    <property type="match status" value="1"/>
</dbReference>
<name>A0A7S2SE51_9STRA</name>